<keyword evidence="6 7" id="KW-0378">Hydrolase</keyword>
<keyword evidence="7" id="KW-1133">Transmembrane helix</keyword>
<evidence type="ECO:0000313" key="11">
    <source>
        <dbReference type="EMBL" id="MCU6763442.1"/>
    </source>
</evidence>
<dbReference type="Pfam" id="PF10502">
    <property type="entry name" value="Peptidase_S26"/>
    <property type="match status" value="1"/>
</dbReference>
<feature type="compositionally biased region" description="Acidic residues" evidence="9">
    <location>
        <begin position="1"/>
        <end position="10"/>
    </location>
</feature>
<dbReference type="Gene3D" id="2.10.109.10">
    <property type="entry name" value="Umud Fragment, subunit A"/>
    <property type="match status" value="1"/>
</dbReference>
<evidence type="ECO:0000256" key="5">
    <source>
        <dbReference type="ARBA" id="ARBA00022670"/>
    </source>
</evidence>
<dbReference type="CDD" id="cd06530">
    <property type="entry name" value="S26_SPase_I"/>
    <property type="match status" value="1"/>
</dbReference>
<evidence type="ECO:0000256" key="8">
    <source>
        <dbReference type="RuleBase" id="RU362042"/>
    </source>
</evidence>
<evidence type="ECO:0000313" key="12">
    <source>
        <dbReference type="Proteomes" id="UP001652442"/>
    </source>
</evidence>
<dbReference type="InterPro" id="IPR000223">
    <property type="entry name" value="Pept_S26A_signal_pept_1"/>
</dbReference>
<dbReference type="Proteomes" id="UP001652442">
    <property type="component" value="Unassembled WGS sequence"/>
</dbReference>
<evidence type="ECO:0000256" key="6">
    <source>
        <dbReference type="ARBA" id="ARBA00022801"/>
    </source>
</evidence>
<name>A0ABT2TPB6_9FIRM</name>
<evidence type="ECO:0000256" key="7">
    <source>
        <dbReference type="RuleBase" id="RU003993"/>
    </source>
</evidence>
<dbReference type="RefSeq" id="WP_158426084.1">
    <property type="nucleotide sequence ID" value="NZ_JAOQJQ010000007.1"/>
</dbReference>
<reference evidence="11 12" key="1">
    <citation type="journal article" date="2021" name="ISME Commun">
        <title>Automated analysis of genomic sequences facilitates high-throughput and comprehensive description of bacteria.</title>
        <authorList>
            <person name="Hitch T.C.A."/>
        </authorList>
    </citation>
    <scope>NUCLEOTIDE SEQUENCE [LARGE SCALE GENOMIC DNA]</scope>
    <source>
        <strain evidence="11 12">Sanger_109</strain>
    </source>
</reference>
<keyword evidence="5 7" id="KW-0645">Protease</keyword>
<dbReference type="InterPro" id="IPR036286">
    <property type="entry name" value="LexA/Signal_pep-like_sf"/>
</dbReference>
<dbReference type="PROSITE" id="PS00501">
    <property type="entry name" value="SPASE_I_1"/>
    <property type="match status" value="1"/>
</dbReference>
<comment type="similarity">
    <text evidence="3 8">Belongs to the peptidase S26 family.</text>
</comment>
<comment type="caution">
    <text evidence="11">The sequence shown here is derived from an EMBL/GenBank/DDBJ whole genome shotgun (WGS) entry which is preliminary data.</text>
</comment>
<evidence type="ECO:0000256" key="4">
    <source>
        <dbReference type="ARBA" id="ARBA00013208"/>
    </source>
</evidence>
<comment type="subcellular location">
    <subcellularLocation>
        <location evidence="2">Cell membrane</location>
        <topology evidence="2">Single-pass type II membrane protein</topology>
    </subcellularLocation>
    <subcellularLocation>
        <location evidence="8">Membrane</location>
        <topology evidence="8">Single-pass type II membrane protein</topology>
    </subcellularLocation>
</comment>
<evidence type="ECO:0000256" key="2">
    <source>
        <dbReference type="ARBA" id="ARBA00004401"/>
    </source>
</evidence>
<dbReference type="InterPro" id="IPR019756">
    <property type="entry name" value="Pept_S26A_signal_pept_1_Ser-AS"/>
</dbReference>
<dbReference type="EC" id="3.4.21.89" evidence="4 7"/>
<organism evidence="11 12">
    <name type="scientific">Brotonthovivens ammoniilytica</name>
    <dbReference type="NCBI Taxonomy" id="2981725"/>
    <lineage>
        <taxon>Bacteria</taxon>
        <taxon>Bacillati</taxon>
        <taxon>Bacillota</taxon>
        <taxon>Clostridia</taxon>
        <taxon>Lachnospirales</taxon>
        <taxon>Lachnospiraceae</taxon>
        <taxon>Brotonthovivens</taxon>
    </lineage>
</organism>
<dbReference type="PANTHER" id="PTHR43390">
    <property type="entry name" value="SIGNAL PEPTIDASE I"/>
    <property type="match status" value="1"/>
</dbReference>
<dbReference type="NCBIfam" id="TIGR02227">
    <property type="entry name" value="sigpep_I_bact"/>
    <property type="match status" value="1"/>
</dbReference>
<dbReference type="PANTHER" id="PTHR43390:SF1">
    <property type="entry name" value="CHLOROPLAST PROCESSING PEPTIDASE"/>
    <property type="match status" value="1"/>
</dbReference>
<evidence type="ECO:0000256" key="9">
    <source>
        <dbReference type="SAM" id="MobiDB-lite"/>
    </source>
</evidence>
<feature type="region of interest" description="Disordered" evidence="9">
    <location>
        <begin position="1"/>
        <end position="20"/>
    </location>
</feature>
<keyword evidence="12" id="KW-1185">Reference proteome</keyword>
<feature type="domain" description="Peptidase S26" evidence="10">
    <location>
        <begin position="27"/>
        <end position="183"/>
    </location>
</feature>
<dbReference type="InterPro" id="IPR019758">
    <property type="entry name" value="Pept_S26A_signal_pept_1_CS"/>
</dbReference>
<dbReference type="InterPro" id="IPR019533">
    <property type="entry name" value="Peptidase_S26"/>
</dbReference>
<dbReference type="PROSITE" id="PS00761">
    <property type="entry name" value="SPASE_I_3"/>
    <property type="match status" value="1"/>
</dbReference>
<dbReference type="PROSITE" id="PS00760">
    <property type="entry name" value="SPASE_I_2"/>
    <property type="match status" value="1"/>
</dbReference>
<proteinExistence type="inferred from homology"/>
<keyword evidence="7" id="KW-0472">Membrane</keyword>
<evidence type="ECO:0000259" key="10">
    <source>
        <dbReference type="Pfam" id="PF10502"/>
    </source>
</evidence>
<dbReference type="PRINTS" id="PR00727">
    <property type="entry name" value="LEADERPTASE"/>
</dbReference>
<sequence>MGKEELETDADQGGKPKKSKGREALDTIIYLGIVVFVTILFILFVAQRTQVSGNSMYPTLHDRDNLIVDKISYRFHDPERYDVIVFPYKYEKRTYFIKRVIGLPGETVQIDEGGNIYIDGEVLEEDYGYEPIDYPGLAAEPITLSSDEYFVLGDNRNNSEDSRFEDVGIINREDIIGRAWVRIFPFKDFGLVARIQQSDALGG</sequence>
<dbReference type="GO" id="GO:0009003">
    <property type="term" value="F:signal peptidase activity"/>
    <property type="evidence" value="ECO:0007669"/>
    <property type="project" value="UniProtKB-EC"/>
</dbReference>
<accession>A0ABT2TPB6</accession>
<comment type="catalytic activity">
    <reaction evidence="1 7">
        <text>Cleavage of hydrophobic, N-terminal signal or leader sequences from secreted and periplasmic proteins.</text>
        <dbReference type="EC" id="3.4.21.89"/>
    </reaction>
</comment>
<gene>
    <name evidence="11" type="primary">lepB</name>
    <name evidence="11" type="ORF">OCV88_14095</name>
</gene>
<keyword evidence="7" id="KW-0812">Transmembrane</keyword>
<evidence type="ECO:0000256" key="3">
    <source>
        <dbReference type="ARBA" id="ARBA00009370"/>
    </source>
</evidence>
<protein>
    <recommendedName>
        <fullName evidence="4 7">Signal peptidase I</fullName>
        <ecNumber evidence="4 7">3.4.21.89</ecNumber>
    </recommendedName>
</protein>
<dbReference type="InterPro" id="IPR019757">
    <property type="entry name" value="Pept_S26A_signal_pept_1_Lys-AS"/>
</dbReference>
<evidence type="ECO:0000256" key="1">
    <source>
        <dbReference type="ARBA" id="ARBA00000677"/>
    </source>
</evidence>
<dbReference type="EMBL" id="JAOQJQ010000007">
    <property type="protein sequence ID" value="MCU6763442.1"/>
    <property type="molecule type" value="Genomic_DNA"/>
</dbReference>
<dbReference type="SUPFAM" id="SSF51306">
    <property type="entry name" value="LexA/Signal peptidase"/>
    <property type="match status" value="1"/>
</dbReference>
<feature type="transmembrane region" description="Helical" evidence="7">
    <location>
        <begin position="28"/>
        <end position="46"/>
    </location>
</feature>